<reference evidence="1" key="1">
    <citation type="submission" date="2022-06" db="EMBL/GenBank/DDBJ databases">
        <title>Gramella sediminis sp. nov., isolated from deep-sea sediment of the Indian Ocean.</title>
        <authorList>
            <person name="Yang L."/>
        </authorList>
    </citation>
    <scope>NUCLEOTIDE SEQUENCE</scope>
    <source>
        <strain evidence="1">HMD3159</strain>
    </source>
</reference>
<protein>
    <submittedName>
        <fullName evidence="1">Group III truncated hemoglobin</fullName>
    </submittedName>
</protein>
<dbReference type="RefSeq" id="WP_252110908.1">
    <property type="nucleotide sequence ID" value="NZ_JAMSCK010000001.1"/>
</dbReference>
<name>A0ABT0YZR2_9FLAO</name>
<dbReference type="EMBL" id="JAMSCK010000001">
    <property type="protein sequence ID" value="MCM8568515.1"/>
    <property type="molecule type" value="Genomic_DNA"/>
</dbReference>
<dbReference type="CDD" id="cd08916">
    <property type="entry name" value="TrHb3_P"/>
    <property type="match status" value="1"/>
</dbReference>
<accession>A0ABT0YZR2</accession>
<dbReference type="InterPro" id="IPR012292">
    <property type="entry name" value="Globin/Proto"/>
</dbReference>
<comment type="caution">
    <text evidence="1">The sequence shown here is derived from an EMBL/GenBank/DDBJ whole genome shotgun (WGS) entry which is preliminary data.</text>
</comment>
<dbReference type="InterPro" id="IPR009050">
    <property type="entry name" value="Globin-like_sf"/>
</dbReference>
<keyword evidence="2" id="KW-1185">Reference proteome</keyword>
<evidence type="ECO:0000313" key="2">
    <source>
        <dbReference type="Proteomes" id="UP001155077"/>
    </source>
</evidence>
<dbReference type="Proteomes" id="UP001155077">
    <property type="component" value="Unassembled WGS sequence"/>
</dbReference>
<organism evidence="1 2">
    <name type="scientific">Gramella jeungdoensis</name>
    <dbReference type="NCBI Taxonomy" id="708091"/>
    <lineage>
        <taxon>Bacteria</taxon>
        <taxon>Pseudomonadati</taxon>
        <taxon>Bacteroidota</taxon>
        <taxon>Flavobacteriia</taxon>
        <taxon>Flavobacteriales</taxon>
        <taxon>Flavobacteriaceae</taxon>
        <taxon>Christiangramia</taxon>
    </lineage>
</organism>
<dbReference type="Gene3D" id="1.10.490.10">
    <property type="entry name" value="Globins"/>
    <property type="match status" value="1"/>
</dbReference>
<evidence type="ECO:0000313" key="1">
    <source>
        <dbReference type="EMBL" id="MCM8568515.1"/>
    </source>
</evidence>
<sequence>MKHNIKDRTDVQSLISDFYSKVRKNKEIGFFFNNSIQDWDAHIEKLTDFWESNLFFSGSYSGNPIHAHVKTDAENDNKLSEYHFGIWLNLWFETINEKFEGELAERAKNNARKMSTHLFLKIYQNRLKQFKENE</sequence>
<dbReference type="SUPFAM" id="SSF46458">
    <property type="entry name" value="Globin-like"/>
    <property type="match status" value="1"/>
</dbReference>
<gene>
    <name evidence="1" type="ORF">NE848_03945</name>
</gene>
<proteinExistence type="predicted"/>